<name>A0A6J4VQR6_9BACT</name>
<proteinExistence type="predicted"/>
<protein>
    <submittedName>
        <fullName evidence="1">Uncharacterized protein</fullName>
    </submittedName>
</protein>
<organism evidence="1">
    <name type="scientific">uncultured Thermomicrobiales bacterium</name>
    <dbReference type="NCBI Taxonomy" id="1645740"/>
    <lineage>
        <taxon>Bacteria</taxon>
        <taxon>Pseudomonadati</taxon>
        <taxon>Thermomicrobiota</taxon>
        <taxon>Thermomicrobia</taxon>
        <taxon>Thermomicrobiales</taxon>
        <taxon>environmental samples</taxon>
    </lineage>
</organism>
<sequence length="42" mass="4575">MDAALLERAVAVVPPPDAGRPLFEIPRIPHEVNEAVITDLKN</sequence>
<dbReference type="AlphaFoldDB" id="A0A6J4VQR6"/>
<gene>
    <name evidence="1" type="ORF">AVDCRST_MAG19-4466</name>
</gene>
<reference evidence="1" key="1">
    <citation type="submission" date="2020-02" db="EMBL/GenBank/DDBJ databases">
        <authorList>
            <person name="Meier V. D."/>
        </authorList>
    </citation>
    <scope>NUCLEOTIDE SEQUENCE</scope>
    <source>
        <strain evidence="1">AVDCRST_MAG19</strain>
    </source>
</reference>
<evidence type="ECO:0000313" key="1">
    <source>
        <dbReference type="EMBL" id="CAA9584245.1"/>
    </source>
</evidence>
<accession>A0A6J4VQR6</accession>
<dbReference type="EMBL" id="CADCWL010000246">
    <property type="protein sequence ID" value="CAA9584245.1"/>
    <property type="molecule type" value="Genomic_DNA"/>
</dbReference>